<dbReference type="InterPro" id="IPR053151">
    <property type="entry name" value="RNase_H-like"/>
</dbReference>
<accession>A0A9D3ZWI9</accession>
<evidence type="ECO:0000313" key="2">
    <source>
        <dbReference type="EMBL" id="KAH1073455.1"/>
    </source>
</evidence>
<evidence type="ECO:0000313" key="3">
    <source>
        <dbReference type="Proteomes" id="UP000828251"/>
    </source>
</evidence>
<dbReference type="Gene3D" id="3.30.420.10">
    <property type="entry name" value="Ribonuclease H-like superfamily/Ribonuclease H"/>
    <property type="match status" value="1"/>
</dbReference>
<dbReference type="OrthoDB" id="1906820at2759"/>
<name>A0A9D3ZWI9_9ROSI</name>
<dbReference type="GO" id="GO:0003676">
    <property type="term" value="F:nucleic acid binding"/>
    <property type="evidence" value="ECO:0007669"/>
    <property type="project" value="InterPro"/>
</dbReference>
<dbReference type="PANTHER" id="PTHR47723:SF19">
    <property type="entry name" value="POLYNUCLEOTIDYL TRANSFERASE, RIBONUCLEASE H-LIKE SUPERFAMILY PROTEIN"/>
    <property type="match status" value="1"/>
</dbReference>
<dbReference type="Pfam" id="PF13456">
    <property type="entry name" value="RVT_3"/>
    <property type="match status" value="1"/>
</dbReference>
<evidence type="ECO:0000259" key="1">
    <source>
        <dbReference type="Pfam" id="PF13456"/>
    </source>
</evidence>
<dbReference type="InterPro" id="IPR036397">
    <property type="entry name" value="RNaseH_sf"/>
</dbReference>
<dbReference type="GO" id="GO:0004523">
    <property type="term" value="F:RNA-DNA hybrid ribonuclease activity"/>
    <property type="evidence" value="ECO:0007669"/>
    <property type="project" value="InterPro"/>
</dbReference>
<keyword evidence="3" id="KW-1185">Reference proteome</keyword>
<organism evidence="2 3">
    <name type="scientific">Gossypium stocksii</name>
    <dbReference type="NCBI Taxonomy" id="47602"/>
    <lineage>
        <taxon>Eukaryota</taxon>
        <taxon>Viridiplantae</taxon>
        <taxon>Streptophyta</taxon>
        <taxon>Embryophyta</taxon>
        <taxon>Tracheophyta</taxon>
        <taxon>Spermatophyta</taxon>
        <taxon>Magnoliopsida</taxon>
        <taxon>eudicotyledons</taxon>
        <taxon>Gunneridae</taxon>
        <taxon>Pentapetalae</taxon>
        <taxon>rosids</taxon>
        <taxon>malvids</taxon>
        <taxon>Malvales</taxon>
        <taxon>Malvaceae</taxon>
        <taxon>Malvoideae</taxon>
        <taxon>Gossypium</taxon>
    </lineage>
</organism>
<gene>
    <name evidence="2" type="ORF">J1N35_025783</name>
</gene>
<dbReference type="InterPro" id="IPR002156">
    <property type="entry name" value="RNaseH_domain"/>
</dbReference>
<comment type="caution">
    <text evidence="2">The sequence shown here is derived from an EMBL/GenBank/DDBJ whole genome shotgun (WGS) entry which is preliminary data.</text>
</comment>
<reference evidence="2 3" key="1">
    <citation type="journal article" date="2021" name="Plant Biotechnol. J.">
        <title>Multi-omics assisted identification of the key and species-specific regulatory components of drought-tolerant mechanisms in Gossypium stocksii.</title>
        <authorList>
            <person name="Yu D."/>
            <person name="Ke L."/>
            <person name="Zhang D."/>
            <person name="Wu Y."/>
            <person name="Sun Y."/>
            <person name="Mei J."/>
            <person name="Sun J."/>
            <person name="Sun Y."/>
        </authorList>
    </citation>
    <scope>NUCLEOTIDE SEQUENCE [LARGE SCALE GENOMIC DNA]</scope>
    <source>
        <strain evidence="3">cv. E1</strain>
        <tissue evidence="2">Leaf</tissue>
    </source>
</reference>
<protein>
    <recommendedName>
        <fullName evidence="1">RNase H type-1 domain-containing protein</fullName>
    </recommendedName>
</protein>
<proteinExistence type="predicted"/>
<sequence length="174" mass="19721">MIPNNPRIQKWEKPPCDFIKINVDAAIINNMTGLGVIARDSNGLVLGSITDYMENQIEGECAEAEDLRDGIIWAQDSNVTRAIFETDCTSLVNRIKKHREDITIFSNRMKKIANLLDFFTEVKINWIGQMSNRVAICLSKLALNKHCTPSLDMEYPYDIYELVMIDSCMKGSGL</sequence>
<dbReference type="SUPFAM" id="SSF53098">
    <property type="entry name" value="Ribonuclease H-like"/>
    <property type="match status" value="1"/>
</dbReference>
<dbReference type="InterPro" id="IPR012337">
    <property type="entry name" value="RNaseH-like_sf"/>
</dbReference>
<dbReference type="Proteomes" id="UP000828251">
    <property type="component" value="Unassembled WGS sequence"/>
</dbReference>
<dbReference type="InterPro" id="IPR044730">
    <property type="entry name" value="RNase_H-like_dom_plant"/>
</dbReference>
<dbReference type="AlphaFoldDB" id="A0A9D3ZWI9"/>
<dbReference type="EMBL" id="JAIQCV010000008">
    <property type="protein sequence ID" value="KAH1073455.1"/>
    <property type="molecule type" value="Genomic_DNA"/>
</dbReference>
<feature type="domain" description="RNase H type-1" evidence="1">
    <location>
        <begin position="29"/>
        <end position="141"/>
    </location>
</feature>
<dbReference type="CDD" id="cd06222">
    <property type="entry name" value="RNase_H_like"/>
    <property type="match status" value="1"/>
</dbReference>
<dbReference type="PANTHER" id="PTHR47723">
    <property type="entry name" value="OS05G0353850 PROTEIN"/>
    <property type="match status" value="1"/>
</dbReference>